<dbReference type="SUPFAM" id="SSF56112">
    <property type="entry name" value="Protein kinase-like (PK-like)"/>
    <property type="match status" value="1"/>
</dbReference>
<dbReference type="EMBL" id="AFRT01002620">
    <property type="protein sequence ID" value="ELU37492.1"/>
    <property type="molecule type" value="Genomic_DNA"/>
</dbReference>
<dbReference type="HOGENOM" id="CLU_2005460_0_0_1"/>
<protein>
    <submittedName>
        <fullName evidence="1">Pkinase domain-containing protein</fullName>
    </submittedName>
</protein>
<gene>
    <name evidence="1" type="ORF">AG1IA_08479</name>
</gene>
<proteinExistence type="predicted"/>
<evidence type="ECO:0000313" key="2">
    <source>
        <dbReference type="Proteomes" id="UP000011668"/>
    </source>
</evidence>
<dbReference type="AlphaFoldDB" id="L8WL67"/>
<name>L8WL67_THACA</name>
<dbReference type="Gene3D" id="1.10.510.10">
    <property type="entry name" value="Transferase(Phosphotransferase) domain 1"/>
    <property type="match status" value="1"/>
</dbReference>
<comment type="caution">
    <text evidence="1">The sequence shown here is derived from an EMBL/GenBank/DDBJ whole genome shotgun (WGS) entry which is preliminary data.</text>
</comment>
<dbReference type="OrthoDB" id="122279at2759"/>
<dbReference type="Proteomes" id="UP000011668">
    <property type="component" value="Unassembled WGS sequence"/>
</dbReference>
<dbReference type="InterPro" id="IPR011009">
    <property type="entry name" value="Kinase-like_dom_sf"/>
</dbReference>
<keyword evidence="1" id="KW-0808">Transferase</keyword>
<sequence>MWVDNEVGGQLTLLRLMYIEMIPPNKAGDIYALGMEAVTGEPPFTGKNEIAVMLAVCFNKEIPTRPLAQIPVDNDHGNRLWDLLSICWSHEAEKRPSAAEVRSIMATITKEGLSDSSGTSVSCS</sequence>
<dbReference type="GO" id="GO:0016301">
    <property type="term" value="F:kinase activity"/>
    <property type="evidence" value="ECO:0007669"/>
    <property type="project" value="UniProtKB-KW"/>
</dbReference>
<accession>L8WL67</accession>
<reference evidence="1 2" key="1">
    <citation type="journal article" date="2013" name="Nat. Commun.">
        <title>The evolution and pathogenic mechanisms of the rice sheath blight pathogen.</title>
        <authorList>
            <person name="Zheng A."/>
            <person name="Lin R."/>
            <person name="Xu L."/>
            <person name="Qin P."/>
            <person name="Tang C."/>
            <person name="Ai P."/>
            <person name="Zhang D."/>
            <person name="Liu Y."/>
            <person name="Sun Z."/>
            <person name="Feng H."/>
            <person name="Wang Y."/>
            <person name="Chen Y."/>
            <person name="Liang X."/>
            <person name="Fu R."/>
            <person name="Li Q."/>
            <person name="Zhang J."/>
            <person name="Yu X."/>
            <person name="Xie Z."/>
            <person name="Ding L."/>
            <person name="Guan P."/>
            <person name="Tang J."/>
            <person name="Liang Y."/>
            <person name="Wang S."/>
            <person name="Deng Q."/>
            <person name="Li S."/>
            <person name="Zhu J."/>
            <person name="Wang L."/>
            <person name="Liu H."/>
            <person name="Li P."/>
        </authorList>
    </citation>
    <scope>NUCLEOTIDE SEQUENCE [LARGE SCALE GENOMIC DNA]</scope>
    <source>
        <strain evidence="2">AG-1 IA</strain>
    </source>
</reference>
<keyword evidence="1" id="KW-0418">Kinase</keyword>
<evidence type="ECO:0000313" key="1">
    <source>
        <dbReference type="EMBL" id="ELU37492.1"/>
    </source>
</evidence>
<organism evidence="1 2">
    <name type="scientific">Thanatephorus cucumeris (strain AG1-IA)</name>
    <name type="common">Rice sheath blight fungus</name>
    <name type="synonym">Rhizoctonia solani</name>
    <dbReference type="NCBI Taxonomy" id="983506"/>
    <lineage>
        <taxon>Eukaryota</taxon>
        <taxon>Fungi</taxon>
        <taxon>Dikarya</taxon>
        <taxon>Basidiomycota</taxon>
        <taxon>Agaricomycotina</taxon>
        <taxon>Agaricomycetes</taxon>
        <taxon>Cantharellales</taxon>
        <taxon>Ceratobasidiaceae</taxon>
        <taxon>Rhizoctonia</taxon>
        <taxon>Rhizoctonia solani AG-1</taxon>
    </lineage>
</organism>
<keyword evidence="2" id="KW-1185">Reference proteome</keyword>